<accession>A0A160T279</accession>
<dbReference type="KEGG" id="pbf:CFX0092_A2138"/>
<feature type="transmembrane region" description="Helical" evidence="7">
    <location>
        <begin position="391"/>
        <end position="418"/>
    </location>
</feature>
<evidence type="ECO:0000256" key="1">
    <source>
        <dbReference type="ARBA" id="ARBA00004651"/>
    </source>
</evidence>
<keyword evidence="2" id="KW-0813">Transport</keyword>
<evidence type="ECO:0000259" key="8">
    <source>
        <dbReference type="PROSITE" id="PS50850"/>
    </source>
</evidence>
<dbReference type="CDD" id="cd06173">
    <property type="entry name" value="MFS_MefA_like"/>
    <property type="match status" value="1"/>
</dbReference>
<sequence length="436" mass="46354">MSPQSKKPSVWSRLPALHSRDYRLMWFGLFVSTVGSQMQFTAVNWHIFELLRGQIYTLNLFGRVIDLGAEALGLGTLGLVRVIPIILFALAGGLLADTRNRRTLLIYTQLLSLFFAGALAFLTFTGRVTIPLIYLLTAALAGVHAFEQPSRQSLIPHLVPAAAFANAVSLNTLMFTGAGVIGPALGGILLAYAGVQAVYLVNAISFLAVVVSLAFLAYRGQAAVSAAGLGWGALLEGLRFTFRTPMIWSTMMLDFLATFFSSARTMLPIVAGDILGLGPVGYGWLSAAQPVGSIVAGSVTALNSDMKRQGVVLLVSVLIYGAATAFFGLTTSFILAFFFLALTGASDTVSTVIRGTLRQLMTPDELRGRMTSVNMVFFMGGPQLGELEAGLAAAAFGVPFAIVSGGIATVLLTLLIAWKYPVLRRFDRPVAVTATA</sequence>
<feature type="domain" description="Major facilitator superfamily (MFS) profile" evidence="8">
    <location>
        <begin position="225"/>
        <end position="436"/>
    </location>
</feature>
<reference evidence="9" key="1">
    <citation type="submission" date="2016-01" db="EMBL/GenBank/DDBJ databases">
        <authorList>
            <person name="Mcilroy J.S."/>
            <person name="Karst M S."/>
            <person name="Albertsen M."/>
        </authorList>
    </citation>
    <scope>NUCLEOTIDE SEQUENCE</scope>
    <source>
        <strain evidence="9">Cfx-K</strain>
    </source>
</reference>
<dbReference type="InterPro" id="IPR010290">
    <property type="entry name" value="TM_effector"/>
</dbReference>
<evidence type="ECO:0000256" key="7">
    <source>
        <dbReference type="SAM" id="Phobius"/>
    </source>
</evidence>
<dbReference type="PROSITE" id="PS50850">
    <property type="entry name" value="MFS"/>
    <property type="match status" value="1"/>
</dbReference>
<evidence type="ECO:0000256" key="4">
    <source>
        <dbReference type="ARBA" id="ARBA00022692"/>
    </source>
</evidence>
<dbReference type="EMBL" id="LN890655">
    <property type="protein sequence ID" value="CUS04016.2"/>
    <property type="molecule type" value="Genomic_DNA"/>
</dbReference>
<dbReference type="PANTHER" id="PTHR23513">
    <property type="entry name" value="INTEGRAL MEMBRANE EFFLUX PROTEIN-RELATED"/>
    <property type="match status" value="1"/>
</dbReference>
<evidence type="ECO:0000256" key="5">
    <source>
        <dbReference type="ARBA" id="ARBA00022989"/>
    </source>
</evidence>
<feature type="transmembrane region" description="Helical" evidence="7">
    <location>
        <begin position="280"/>
        <end position="299"/>
    </location>
</feature>
<dbReference type="GO" id="GO:0005886">
    <property type="term" value="C:plasma membrane"/>
    <property type="evidence" value="ECO:0007669"/>
    <property type="project" value="UniProtKB-SubCell"/>
</dbReference>
<dbReference type="SUPFAM" id="SSF103473">
    <property type="entry name" value="MFS general substrate transporter"/>
    <property type="match status" value="1"/>
</dbReference>
<feature type="transmembrane region" description="Helical" evidence="7">
    <location>
        <begin position="197"/>
        <end position="219"/>
    </location>
</feature>
<evidence type="ECO:0000256" key="2">
    <source>
        <dbReference type="ARBA" id="ARBA00022448"/>
    </source>
</evidence>
<keyword evidence="10" id="KW-1185">Reference proteome</keyword>
<dbReference type="GO" id="GO:0022857">
    <property type="term" value="F:transmembrane transporter activity"/>
    <property type="evidence" value="ECO:0007669"/>
    <property type="project" value="InterPro"/>
</dbReference>
<feature type="transmembrane region" description="Helical" evidence="7">
    <location>
        <begin position="311"/>
        <end position="342"/>
    </location>
</feature>
<dbReference type="RefSeq" id="WP_095043421.1">
    <property type="nucleotide sequence ID" value="NZ_LN890655.1"/>
</dbReference>
<feature type="transmembrane region" description="Helical" evidence="7">
    <location>
        <begin position="67"/>
        <end position="92"/>
    </location>
</feature>
<feature type="transmembrane region" description="Helical" evidence="7">
    <location>
        <begin position="104"/>
        <end position="122"/>
    </location>
</feature>
<evidence type="ECO:0000313" key="9">
    <source>
        <dbReference type="EMBL" id="CUS04016.2"/>
    </source>
</evidence>
<dbReference type="OrthoDB" id="9775268at2"/>
<evidence type="ECO:0000313" key="10">
    <source>
        <dbReference type="Proteomes" id="UP000215027"/>
    </source>
</evidence>
<feature type="transmembrane region" description="Helical" evidence="7">
    <location>
        <begin position="24"/>
        <end position="47"/>
    </location>
</feature>
<keyword evidence="6 7" id="KW-0472">Membrane</keyword>
<dbReference type="PANTHER" id="PTHR23513:SF9">
    <property type="entry name" value="ENTEROBACTIN EXPORTER ENTS"/>
    <property type="match status" value="1"/>
</dbReference>
<name>A0A160T279_9CHLR</name>
<gene>
    <name evidence="9" type="ORF">CFX0092_A2138</name>
</gene>
<feature type="transmembrane region" description="Helical" evidence="7">
    <location>
        <begin position="158"/>
        <end position="191"/>
    </location>
</feature>
<protein>
    <submittedName>
        <fullName evidence="9">Major facilitator superfamily MFS_1</fullName>
    </submittedName>
</protein>
<keyword evidence="4 7" id="KW-0812">Transmembrane</keyword>
<comment type="subcellular location">
    <subcellularLocation>
        <location evidence="1">Cell membrane</location>
        <topology evidence="1">Multi-pass membrane protein</topology>
    </subcellularLocation>
</comment>
<evidence type="ECO:0000256" key="3">
    <source>
        <dbReference type="ARBA" id="ARBA00022475"/>
    </source>
</evidence>
<keyword evidence="3" id="KW-1003">Cell membrane</keyword>
<dbReference type="AlphaFoldDB" id="A0A160T279"/>
<dbReference type="InterPro" id="IPR036259">
    <property type="entry name" value="MFS_trans_sf"/>
</dbReference>
<keyword evidence="5 7" id="KW-1133">Transmembrane helix</keyword>
<dbReference type="Gene3D" id="1.20.1250.20">
    <property type="entry name" value="MFS general substrate transporter like domains"/>
    <property type="match status" value="2"/>
</dbReference>
<dbReference type="Proteomes" id="UP000215027">
    <property type="component" value="Chromosome I"/>
</dbReference>
<dbReference type="InterPro" id="IPR020846">
    <property type="entry name" value="MFS_dom"/>
</dbReference>
<dbReference type="Pfam" id="PF05977">
    <property type="entry name" value="MFS_3"/>
    <property type="match status" value="1"/>
</dbReference>
<organism evidence="9 10">
    <name type="scientific">Candidatus Promineifilum breve</name>
    <dbReference type="NCBI Taxonomy" id="1806508"/>
    <lineage>
        <taxon>Bacteria</taxon>
        <taxon>Bacillati</taxon>
        <taxon>Chloroflexota</taxon>
        <taxon>Ardenticatenia</taxon>
        <taxon>Candidatus Promineifilales</taxon>
        <taxon>Candidatus Promineifilaceae</taxon>
        <taxon>Candidatus Promineifilum</taxon>
    </lineage>
</organism>
<evidence type="ECO:0000256" key="6">
    <source>
        <dbReference type="ARBA" id="ARBA00023136"/>
    </source>
</evidence>
<proteinExistence type="predicted"/>